<evidence type="ECO:0000256" key="3">
    <source>
        <dbReference type="ARBA" id="ARBA00022692"/>
    </source>
</evidence>
<dbReference type="PANTHER" id="PTHR32322:SF18">
    <property type="entry name" value="S-ADENOSYLMETHIONINE_S-ADENOSYLHOMOCYSTEINE TRANSPORTER"/>
    <property type="match status" value="1"/>
</dbReference>
<feature type="transmembrane region" description="Helical" evidence="6">
    <location>
        <begin position="243"/>
        <end position="263"/>
    </location>
</feature>
<dbReference type="EMBL" id="QRYC01000001">
    <property type="protein sequence ID" value="RGU58843.1"/>
    <property type="molecule type" value="Genomic_DNA"/>
</dbReference>
<keyword evidence="4 6" id="KW-1133">Transmembrane helix</keyword>
<dbReference type="InterPro" id="IPR037185">
    <property type="entry name" value="EmrE-like"/>
</dbReference>
<evidence type="ECO:0000256" key="5">
    <source>
        <dbReference type="ARBA" id="ARBA00023136"/>
    </source>
</evidence>
<dbReference type="SUPFAM" id="SSF103481">
    <property type="entry name" value="Multidrug resistance efflux transporter EmrE"/>
    <property type="match status" value="2"/>
</dbReference>
<evidence type="ECO:0000256" key="2">
    <source>
        <dbReference type="ARBA" id="ARBA00022475"/>
    </source>
</evidence>
<feature type="transmembrane region" description="Helical" evidence="6">
    <location>
        <begin position="68"/>
        <end position="90"/>
    </location>
</feature>
<proteinExistence type="predicted"/>
<comment type="subcellular location">
    <subcellularLocation>
        <location evidence="1">Cell membrane</location>
        <topology evidence="1">Multi-pass membrane protein</topology>
    </subcellularLocation>
</comment>
<dbReference type="Pfam" id="PF00892">
    <property type="entry name" value="EamA"/>
    <property type="match status" value="2"/>
</dbReference>
<name>A0A412TYI3_9BACT</name>
<feature type="domain" description="EamA" evidence="7">
    <location>
        <begin position="6"/>
        <end position="139"/>
    </location>
</feature>
<comment type="caution">
    <text evidence="8">The sequence shown here is derived from an EMBL/GenBank/DDBJ whole genome shotgun (WGS) entry which is preliminary data.</text>
</comment>
<dbReference type="Proteomes" id="UP000284243">
    <property type="component" value="Unassembled WGS sequence"/>
</dbReference>
<dbReference type="RefSeq" id="WP_087382597.1">
    <property type="nucleotide sequence ID" value="NZ_CABJFF010000006.1"/>
</dbReference>
<accession>A0A412TYI3</accession>
<feature type="transmembrane region" description="Helical" evidence="6">
    <location>
        <begin position="38"/>
        <end position="56"/>
    </location>
</feature>
<feature type="transmembrane region" description="Helical" evidence="6">
    <location>
        <begin position="7"/>
        <end position="26"/>
    </location>
</feature>
<dbReference type="InterPro" id="IPR000620">
    <property type="entry name" value="EamA_dom"/>
</dbReference>
<evidence type="ECO:0000256" key="4">
    <source>
        <dbReference type="ARBA" id="ARBA00022989"/>
    </source>
</evidence>
<feature type="transmembrane region" description="Helical" evidence="6">
    <location>
        <begin position="182"/>
        <end position="200"/>
    </location>
</feature>
<feature type="transmembrane region" description="Helical" evidence="6">
    <location>
        <begin position="151"/>
        <end position="170"/>
    </location>
</feature>
<dbReference type="PANTHER" id="PTHR32322">
    <property type="entry name" value="INNER MEMBRANE TRANSPORTER"/>
    <property type="match status" value="1"/>
</dbReference>
<dbReference type="InterPro" id="IPR050638">
    <property type="entry name" value="AA-Vitamin_Transporters"/>
</dbReference>
<evidence type="ECO:0000313" key="8">
    <source>
        <dbReference type="EMBL" id="RGU58843.1"/>
    </source>
</evidence>
<dbReference type="AlphaFoldDB" id="A0A412TYI3"/>
<feature type="domain" description="EamA" evidence="7">
    <location>
        <begin position="150"/>
        <end position="286"/>
    </location>
</feature>
<feature type="transmembrane region" description="Helical" evidence="6">
    <location>
        <begin position="122"/>
        <end position="139"/>
    </location>
</feature>
<keyword evidence="3 6" id="KW-0812">Transmembrane</keyword>
<evidence type="ECO:0000313" key="9">
    <source>
        <dbReference type="Proteomes" id="UP000284243"/>
    </source>
</evidence>
<evidence type="ECO:0000256" key="1">
    <source>
        <dbReference type="ARBA" id="ARBA00004651"/>
    </source>
</evidence>
<gene>
    <name evidence="8" type="ORF">DWW57_00120</name>
</gene>
<evidence type="ECO:0000259" key="7">
    <source>
        <dbReference type="Pfam" id="PF00892"/>
    </source>
</evidence>
<feature type="transmembrane region" description="Helical" evidence="6">
    <location>
        <begin position="96"/>
        <end position="115"/>
    </location>
</feature>
<feature type="transmembrane region" description="Helical" evidence="6">
    <location>
        <begin position="215"/>
        <end position="236"/>
    </location>
</feature>
<dbReference type="GO" id="GO:0005886">
    <property type="term" value="C:plasma membrane"/>
    <property type="evidence" value="ECO:0007669"/>
    <property type="project" value="UniProtKB-SubCell"/>
</dbReference>
<keyword evidence="5 6" id="KW-0472">Membrane</keyword>
<organism evidence="8 9">
    <name type="scientific">Odoribacter splanchnicus</name>
    <dbReference type="NCBI Taxonomy" id="28118"/>
    <lineage>
        <taxon>Bacteria</taxon>
        <taxon>Pseudomonadati</taxon>
        <taxon>Bacteroidota</taxon>
        <taxon>Bacteroidia</taxon>
        <taxon>Bacteroidales</taxon>
        <taxon>Odoribacteraceae</taxon>
        <taxon>Odoribacter</taxon>
    </lineage>
</organism>
<keyword evidence="2" id="KW-1003">Cell membrane</keyword>
<protein>
    <submittedName>
        <fullName evidence="8">DMT family transporter</fullName>
    </submittedName>
</protein>
<feature type="transmembrane region" description="Helical" evidence="6">
    <location>
        <begin position="269"/>
        <end position="288"/>
    </location>
</feature>
<evidence type="ECO:0000256" key="6">
    <source>
        <dbReference type="SAM" id="Phobius"/>
    </source>
</evidence>
<sequence>MMYRLKGLIYGVISSATFGLIPLFALPAIRNGIGVDSVMFYRFGISALVLGLWLVIRRYDLRISGRELFTLAGLGIFYAMTALLLTTSYLYIPSGIATTIHFLYPVVVTTVMILFFKDKVSVPVIGATLMAILGVYLLSNNGTAGTVSLKGLLLVLTTVVTYALYIVGVNKSCVHRMDGLKLTFYVLLAGAMVFGLNLSVKGVPLDPIPDWETGVYLLLLALIPTLVSDFTLILSVQHVGSTTTAVLGCMEPLTAVCMGVWFLHESLGFWQFAGIVIILSAVSVVILANSKDGFRPRRLIPLKLRKAVRWIKPINFSH</sequence>
<reference evidence="8 9" key="1">
    <citation type="submission" date="2018-08" db="EMBL/GenBank/DDBJ databases">
        <title>A genome reference for cultivated species of the human gut microbiota.</title>
        <authorList>
            <person name="Zou Y."/>
            <person name="Xue W."/>
            <person name="Luo G."/>
        </authorList>
    </citation>
    <scope>NUCLEOTIDE SEQUENCE [LARGE SCALE GENOMIC DNA]</scope>
    <source>
        <strain evidence="8 9">AF16-14</strain>
    </source>
</reference>